<keyword evidence="1" id="KW-0915">Sodium</keyword>
<dbReference type="GO" id="GO:0005886">
    <property type="term" value="C:plasma membrane"/>
    <property type="evidence" value="ECO:0007669"/>
    <property type="project" value="UniProtKB-SubCell"/>
</dbReference>
<comment type="similarity">
    <text evidence="1">Belongs to the glutamate:Na(+) symporter (ESS) (TC 2.A.27) family.</text>
</comment>
<dbReference type="PANTHER" id="PTHR36178:SF1">
    <property type="entry name" value="SODIUM_GLUTAMATE SYMPORTER"/>
    <property type="match status" value="1"/>
</dbReference>
<dbReference type="PANTHER" id="PTHR36178">
    <property type="entry name" value="SLR0625 PROTEIN"/>
    <property type="match status" value="1"/>
</dbReference>
<keyword evidence="1" id="KW-0029">Amino-acid transport</keyword>
<comment type="function">
    <text evidence="1">Catalyzes the sodium-dependent transport of glutamate.</text>
</comment>
<dbReference type="Proteomes" id="UP000014634">
    <property type="component" value="Unassembled WGS sequence"/>
</dbReference>
<feature type="transmembrane region" description="Helical" evidence="1">
    <location>
        <begin position="158"/>
        <end position="181"/>
    </location>
</feature>
<keyword evidence="1" id="KW-0769">Symport</keyword>
<keyword evidence="1" id="KW-0739">Sodium transport</keyword>
<feature type="transmembrane region" description="Helical" evidence="1">
    <location>
        <begin position="222"/>
        <end position="243"/>
    </location>
</feature>
<dbReference type="GO" id="GO:0015501">
    <property type="term" value="F:glutamate:sodium symporter activity"/>
    <property type="evidence" value="ECO:0007669"/>
    <property type="project" value="UniProtKB-UniRule"/>
</dbReference>
<gene>
    <name evidence="3" type="ORF">HMPREF9195_01427</name>
</gene>
<keyword evidence="1" id="KW-0472">Membrane</keyword>
<name>A0AA87NRC1_TREMD</name>
<dbReference type="InterPro" id="IPR004445">
    <property type="entry name" value="GltS"/>
</dbReference>
<dbReference type="EMBL" id="ATFE01000011">
    <property type="protein sequence ID" value="EPF28530.1"/>
    <property type="molecule type" value="Genomic_DNA"/>
</dbReference>
<protein>
    <recommendedName>
        <fullName evidence="1 2">Sodium/glutamate symporter</fullName>
    </recommendedName>
</protein>
<evidence type="ECO:0000256" key="2">
    <source>
        <dbReference type="NCBIfam" id="TIGR00210"/>
    </source>
</evidence>
<evidence type="ECO:0000313" key="4">
    <source>
        <dbReference type="Proteomes" id="UP000014634"/>
    </source>
</evidence>
<feature type="transmembrane region" description="Helical" evidence="1">
    <location>
        <begin position="279"/>
        <end position="301"/>
    </location>
</feature>
<dbReference type="Pfam" id="PF03616">
    <property type="entry name" value="Glt_symporter"/>
    <property type="match status" value="1"/>
</dbReference>
<feature type="transmembrane region" description="Helical" evidence="1">
    <location>
        <begin position="96"/>
        <end position="118"/>
    </location>
</feature>
<sequence length="403" mass="42134">MATFTFDMYLTLGLAIVLYLLGSGIKAKVGVLQKYYIPAPVIGGTLFSIVMLIGHNLGLFSFTFDGNLKNFFMVVFFTTIGFLASVSALKKGGVGVILFLIAAVILVIIQDSVGVALAKVFGLNPGIGLAAGSIPLTGGHGTSGAFGPYLEERGVSGATVVAIASATYGLVAGCVIGGPIAKRLKDKHNLVCKEGDAQKAGQEQAEKEETLAQKAAMSEKSFFKAAAMIGIAMGVGGLITPLIKKAGLSLPAYLIPMLIAAIMRNIVDKTENKTPIDEIGIIGSVCLSFFLAIALMSMKLWELADLAIPLVVILLVQTVVMGLFAYFVTFNIMGRDYDAAVIATGHCGFGMGATPNAIANMEAFTSVNGFSTKAFLAVPLVGSLFIDFINAIVIQTFTSIFVG</sequence>
<dbReference type="HAMAP" id="MF_02062">
    <property type="entry name" value="GltS"/>
    <property type="match status" value="1"/>
</dbReference>
<evidence type="ECO:0000313" key="3">
    <source>
        <dbReference type="EMBL" id="EPF28530.1"/>
    </source>
</evidence>
<organism evidence="3 4">
    <name type="scientific">Treponema medium ATCC 700293</name>
    <dbReference type="NCBI Taxonomy" id="1125700"/>
    <lineage>
        <taxon>Bacteria</taxon>
        <taxon>Pseudomonadati</taxon>
        <taxon>Spirochaetota</taxon>
        <taxon>Spirochaetia</taxon>
        <taxon>Spirochaetales</taxon>
        <taxon>Treponemataceae</taxon>
        <taxon>Treponema</taxon>
    </lineage>
</organism>
<feature type="transmembrane region" description="Helical" evidence="1">
    <location>
        <begin position="307"/>
        <end position="328"/>
    </location>
</feature>
<proteinExistence type="inferred from homology"/>
<feature type="transmembrane region" description="Helical" evidence="1">
    <location>
        <begin position="37"/>
        <end position="59"/>
    </location>
</feature>
<keyword evidence="1" id="KW-1133">Transmembrane helix</keyword>
<keyword evidence="1" id="KW-0812">Transmembrane</keyword>
<reference evidence="3 4" key="1">
    <citation type="submission" date="2013-04" db="EMBL/GenBank/DDBJ databases">
        <title>The Genome Sequence of Treponema medium ATCC 700293.</title>
        <authorList>
            <consortium name="The Broad Institute Genomics Platform"/>
            <person name="Earl A."/>
            <person name="Ward D."/>
            <person name="Feldgarden M."/>
            <person name="Gevers D."/>
            <person name="Leonetti C."/>
            <person name="Blanton J.M."/>
            <person name="Dewhirst F.E."/>
            <person name="Izard J."/>
            <person name="Walker B."/>
            <person name="Young S."/>
            <person name="Zeng Q."/>
            <person name="Gargeya S."/>
            <person name="Fitzgerald M."/>
            <person name="Haas B."/>
            <person name="Abouelleil A."/>
            <person name="Allen A.W."/>
            <person name="Alvarado L."/>
            <person name="Arachchi H.M."/>
            <person name="Berlin A.M."/>
            <person name="Chapman S.B."/>
            <person name="Gainer-Dewar J."/>
            <person name="Goldberg J."/>
            <person name="Griggs A."/>
            <person name="Gujja S."/>
            <person name="Hansen M."/>
            <person name="Howarth C."/>
            <person name="Imamovic A."/>
            <person name="Ireland A."/>
            <person name="Larimer J."/>
            <person name="McCowan C."/>
            <person name="Murphy C."/>
            <person name="Pearson M."/>
            <person name="Poon T.W."/>
            <person name="Priest M."/>
            <person name="Roberts A."/>
            <person name="Saif S."/>
            <person name="Shea T."/>
            <person name="Sisk P."/>
            <person name="Sykes S."/>
            <person name="Wortman J."/>
            <person name="Nusbaum C."/>
            <person name="Birren B."/>
        </authorList>
    </citation>
    <scope>NUCLEOTIDE SEQUENCE [LARGE SCALE GENOMIC DNA]</scope>
    <source>
        <strain evidence="3 4">ATCC 700293</strain>
    </source>
</reference>
<feature type="transmembrane region" description="Helical" evidence="1">
    <location>
        <begin position="6"/>
        <end position="25"/>
    </location>
</feature>
<dbReference type="GO" id="GO:0015813">
    <property type="term" value="P:L-glutamate transmembrane transport"/>
    <property type="evidence" value="ECO:0007669"/>
    <property type="project" value="UniProtKB-UniRule"/>
</dbReference>
<dbReference type="NCBIfam" id="TIGR00210">
    <property type="entry name" value="gltS"/>
    <property type="match status" value="1"/>
</dbReference>
<comment type="caution">
    <text evidence="3">The sequence shown here is derived from an EMBL/GenBank/DDBJ whole genome shotgun (WGS) entry which is preliminary data.</text>
</comment>
<comment type="subcellular location">
    <subcellularLocation>
        <location evidence="1">Cell membrane</location>
        <topology evidence="1">Multi-pass membrane protein</topology>
    </subcellularLocation>
</comment>
<accession>A0AA87NRC1</accession>
<feature type="transmembrane region" description="Helical" evidence="1">
    <location>
        <begin position="249"/>
        <end position="267"/>
    </location>
</feature>
<keyword evidence="1" id="KW-1003">Cell membrane</keyword>
<feature type="transmembrane region" description="Helical" evidence="1">
    <location>
        <begin position="374"/>
        <end position="402"/>
    </location>
</feature>
<feature type="transmembrane region" description="Helical" evidence="1">
    <location>
        <begin position="71"/>
        <end position="89"/>
    </location>
</feature>
<dbReference type="RefSeq" id="WP_016523368.1">
    <property type="nucleotide sequence ID" value="NZ_KE332517.1"/>
</dbReference>
<dbReference type="AlphaFoldDB" id="A0AA87NRC1"/>
<keyword evidence="1" id="KW-0406">Ion transport</keyword>
<evidence type="ECO:0000256" key="1">
    <source>
        <dbReference type="HAMAP-Rule" id="MF_02062"/>
    </source>
</evidence>
<keyword evidence="1" id="KW-0813">Transport</keyword>